<dbReference type="InterPro" id="IPR052164">
    <property type="entry name" value="Anthracycline_SecMetBiosynth"/>
</dbReference>
<sequence length="127" mass="13448">MMTPRDDYVSVRYLVDDVPAAIDFYTRHLGFTLHTNPAPAFADVIRGSLRLLLSGPASSGARATPADNAGAGRNRIHLIVGDLDAEIARLRDAGVAFRSDVVAGPGGRQILIADPAGNLIELFQPVA</sequence>
<keyword evidence="3" id="KW-1185">Reference proteome</keyword>
<dbReference type="PANTHER" id="PTHR33993">
    <property type="entry name" value="GLYOXALASE-RELATED"/>
    <property type="match status" value="1"/>
</dbReference>
<dbReference type="Pfam" id="PF00903">
    <property type="entry name" value="Glyoxalase"/>
    <property type="match status" value="1"/>
</dbReference>
<dbReference type="InterPro" id="IPR029068">
    <property type="entry name" value="Glyas_Bleomycin-R_OHBP_Dase"/>
</dbReference>
<dbReference type="InterPro" id="IPR037523">
    <property type="entry name" value="VOC_core"/>
</dbReference>
<protein>
    <recommendedName>
        <fullName evidence="1">VOC domain-containing protein</fullName>
    </recommendedName>
</protein>
<reference evidence="3" key="1">
    <citation type="submission" date="2016-10" db="EMBL/GenBank/DDBJ databases">
        <authorList>
            <person name="Varghese N."/>
            <person name="Submissions S."/>
        </authorList>
    </citation>
    <scope>NUCLEOTIDE SEQUENCE [LARGE SCALE GENOMIC DNA]</scope>
    <source>
        <strain evidence="3">DSM 44498</strain>
    </source>
</reference>
<name>A0A1H5C6N5_9NOCA</name>
<proteinExistence type="predicted"/>
<dbReference type="PROSITE" id="PS51819">
    <property type="entry name" value="VOC"/>
    <property type="match status" value="1"/>
</dbReference>
<dbReference type="InterPro" id="IPR004360">
    <property type="entry name" value="Glyas_Fos-R_dOase_dom"/>
</dbReference>
<evidence type="ECO:0000313" key="2">
    <source>
        <dbReference type="EMBL" id="SED62187.1"/>
    </source>
</evidence>
<evidence type="ECO:0000259" key="1">
    <source>
        <dbReference type="PROSITE" id="PS51819"/>
    </source>
</evidence>
<dbReference type="SUPFAM" id="SSF54593">
    <property type="entry name" value="Glyoxalase/Bleomycin resistance protein/Dihydroxybiphenyl dioxygenase"/>
    <property type="match status" value="1"/>
</dbReference>
<dbReference type="PANTHER" id="PTHR33993:SF14">
    <property type="entry name" value="GB|AAF24581.1"/>
    <property type="match status" value="1"/>
</dbReference>
<evidence type="ECO:0000313" key="3">
    <source>
        <dbReference type="Proteomes" id="UP000183561"/>
    </source>
</evidence>
<gene>
    <name evidence="2" type="ORF">SAMN04490239_9027</name>
</gene>
<dbReference type="AlphaFoldDB" id="A0A1H5C6N5"/>
<dbReference type="CDD" id="cd06587">
    <property type="entry name" value="VOC"/>
    <property type="match status" value="1"/>
</dbReference>
<dbReference type="Gene3D" id="3.10.180.10">
    <property type="entry name" value="2,3-Dihydroxybiphenyl 1,2-Dioxygenase, domain 1"/>
    <property type="match status" value="1"/>
</dbReference>
<feature type="domain" description="VOC" evidence="1">
    <location>
        <begin position="5"/>
        <end position="125"/>
    </location>
</feature>
<accession>A0A1H5C6N5</accession>
<organism evidence="2 3">
    <name type="scientific">Rhodococcus koreensis</name>
    <dbReference type="NCBI Taxonomy" id="99653"/>
    <lineage>
        <taxon>Bacteria</taxon>
        <taxon>Bacillati</taxon>
        <taxon>Actinomycetota</taxon>
        <taxon>Actinomycetes</taxon>
        <taxon>Mycobacteriales</taxon>
        <taxon>Nocardiaceae</taxon>
        <taxon>Rhodococcus</taxon>
    </lineage>
</organism>
<dbReference type="EMBL" id="FNSV01000005">
    <property type="protein sequence ID" value="SED62187.1"/>
    <property type="molecule type" value="Genomic_DNA"/>
</dbReference>
<dbReference type="Proteomes" id="UP000183561">
    <property type="component" value="Unassembled WGS sequence"/>
</dbReference>